<reference evidence="1 2" key="1">
    <citation type="journal article" date="2022" name="Int. J. Syst. Evol. Microbiol.">
        <title>Noviherbaspirillum aridicola sp. nov., isolated from an arid soil in Pakistan.</title>
        <authorList>
            <person name="Khan I.U."/>
            <person name="Saqib M."/>
            <person name="Amin A."/>
            <person name="Hussain F."/>
            <person name="Li L."/>
            <person name="Liu Y.H."/>
            <person name="Fang B.Z."/>
            <person name="Ahmed I."/>
            <person name="Li W.J."/>
        </authorList>
    </citation>
    <scope>NUCLEOTIDE SEQUENCE [LARGE SCALE GENOMIC DNA]</scope>
    <source>
        <strain evidence="1 2">NCCP-691</strain>
    </source>
</reference>
<dbReference type="InterPro" id="IPR052894">
    <property type="entry name" value="AsmA-related"/>
</dbReference>
<dbReference type="Proteomes" id="UP000887222">
    <property type="component" value="Unassembled WGS sequence"/>
</dbReference>
<evidence type="ECO:0008006" key="3">
    <source>
        <dbReference type="Google" id="ProtNLM"/>
    </source>
</evidence>
<dbReference type="PANTHER" id="PTHR30441">
    <property type="entry name" value="DUF748 DOMAIN-CONTAINING PROTEIN"/>
    <property type="match status" value="1"/>
</dbReference>
<comment type="caution">
    <text evidence="1">The sequence shown here is derived from an EMBL/GenBank/DDBJ whole genome shotgun (WGS) entry which is preliminary data.</text>
</comment>
<name>A0ABQ4Q3S9_9BURK</name>
<dbReference type="EMBL" id="BPMK01000007">
    <property type="protein sequence ID" value="GIZ51848.1"/>
    <property type="molecule type" value="Genomic_DNA"/>
</dbReference>
<organism evidence="1 2">
    <name type="scientific">Noviherbaspirillum aridicola</name>
    <dbReference type="NCBI Taxonomy" id="2849687"/>
    <lineage>
        <taxon>Bacteria</taxon>
        <taxon>Pseudomonadati</taxon>
        <taxon>Pseudomonadota</taxon>
        <taxon>Betaproteobacteria</taxon>
        <taxon>Burkholderiales</taxon>
        <taxon>Oxalobacteraceae</taxon>
        <taxon>Noviherbaspirillum</taxon>
    </lineage>
</organism>
<dbReference type="InterPro" id="IPR008023">
    <property type="entry name" value="DUF748"/>
</dbReference>
<accession>A0ABQ4Q3S9</accession>
<dbReference type="Pfam" id="PF05359">
    <property type="entry name" value="DUF748"/>
    <property type="match status" value="1"/>
</dbReference>
<dbReference type="PANTHER" id="PTHR30441:SF4">
    <property type="entry name" value="PROTEIN ASMA"/>
    <property type="match status" value="1"/>
</dbReference>
<gene>
    <name evidence="1" type="ORF">NCCP691_18620</name>
</gene>
<evidence type="ECO:0000313" key="2">
    <source>
        <dbReference type="Proteomes" id="UP000887222"/>
    </source>
</evidence>
<sequence>MVRTMRHAAIHSTIRMKPAILKRILLSAAGVTLALAVAAMVALHFGTQALRRQVEQALGPESEVGEIVVGWSAVELRDIVIRAPRGWPAAHALRAGRVVVHPDLFALVSARVHVPHIVIEDAYLSVWRSADGKTRLLPSLLERAGAGKAADEGAPGPEIGIGRVELRRGVLEFFDSTVRRPAHKTRLEKLHATVDDLRLPRLDSRVAIRLDGAVKGVRRDGRLLVDGWAEPDKRNSEIATRLEGVDLLALQPYLIKASETGVRQGTLDLRLKSVVRGNRLHAPGSITLTGLELAAGEGPFATFMGVPRAAVVAALRNRKGQINVDFTLEGKLDDPRFSLNENLVARIGAGVAEGLGISFEGLGGGVGGAAEGIGGVVRKLFGR</sequence>
<keyword evidence="2" id="KW-1185">Reference proteome</keyword>
<proteinExistence type="predicted"/>
<evidence type="ECO:0000313" key="1">
    <source>
        <dbReference type="EMBL" id="GIZ51848.1"/>
    </source>
</evidence>
<protein>
    <recommendedName>
        <fullName evidence="3">DUF748 domain-containing protein</fullName>
    </recommendedName>
</protein>
<dbReference type="RefSeq" id="WP_238482381.1">
    <property type="nucleotide sequence ID" value="NZ_BPMK01000007.1"/>
</dbReference>